<protein>
    <submittedName>
        <fullName evidence="1">Uncharacterized protein</fullName>
    </submittedName>
</protein>
<organism>
    <name type="scientific">Solenopsis invicta</name>
    <name type="common">Red imported fire ant</name>
    <name type="synonym">Solenopsis wagneri</name>
    <dbReference type="NCBI Taxonomy" id="13686"/>
    <lineage>
        <taxon>Eukaryota</taxon>
        <taxon>Metazoa</taxon>
        <taxon>Ecdysozoa</taxon>
        <taxon>Arthropoda</taxon>
        <taxon>Hexapoda</taxon>
        <taxon>Insecta</taxon>
        <taxon>Pterygota</taxon>
        <taxon>Neoptera</taxon>
        <taxon>Endopterygota</taxon>
        <taxon>Hymenoptera</taxon>
        <taxon>Apocrita</taxon>
        <taxon>Aculeata</taxon>
        <taxon>Formicoidea</taxon>
        <taxon>Formicidae</taxon>
        <taxon>Myrmicinae</taxon>
        <taxon>Solenopsis</taxon>
    </lineage>
</organism>
<evidence type="ECO:0000313" key="1">
    <source>
        <dbReference type="EMBL" id="EFZ10380.1"/>
    </source>
</evidence>
<dbReference type="HOGENOM" id="CLU_527466_0_0_1"/>
<proteinExistence type="predicted"/>
<feature type="non-terminal residue" evidence="1">
    <location>
        <position position="517"/>
    </location>
</feature>
<gene>
    <name evidence="1" type="ORF">SINV_04614</name>
</gene>
<dbReference type="AlphaFoldDB" id="E9J9X4"/>
<name>E9J9X4_SOLIN</name>
<dbReference type="EMBL" id="GL769524">
    <property type="protein sequence ID" value="EFZ10380.1"/>
    <property type="molecule type" value="Genomic_DNA"/>
</dbReference>
<accession>E9J9X4</accession>
<reference evidence="1" key="1">
    <citation type="journal article" date="2011" name="Proc. Natl. Acad. Sci. U.S.A.">
        <title>The genome of the fire ant Solenopsis invicta.</title>
        <authorList>
            <person name="Wurm Y."/>
            <person name="Wang J."/>
            <person name="Riba-Grognuz O."/>
            <person name="Corona M."/>
            <person name="Nygaard S."/>
            <person name="Hunt B.G."/>
            <person name="Ingram K.K."/>
            <person name="Falquet L."/>
            <person name="Nipitwattanaphon M."/>
            <person name="Gotzek D."/>
            <person name="Dijkstra M.B."/>
            <person name="Oettler J."/>
            <person name="Comtesse F."/>
            <person name="Shih C.J."/>
            <person name="Wu W.J."/>
            <person name="Yang C.C."/>
            <person name="Thomas J."/>
            <person name="Beaudoing E."/>
            <person name="Pradervand S."/>
            <person name="Flegel V."/>
            <person name="Cook E.D."/>
            <person name="Fabbretti R."/>
            <person name="Stockinger H."/>
            <person name="Long L."/>
            <person name="Farmerie W.G."/>
            <person name="Oakey J."/>
            <person name="Boomsma J.J."/>
            <person name="Pamilo P."/>
            <person name="Yi S.V."/>
            <person name="Heinze J."/>
            <person name="Goodisman M.A."/>
            <person name="Farinelli L."/>
            <person name="Harshman K."/>
            <person name="Hulo N."/>
            <person name="Cerutti L."/>
            <person name="Xenarios I."/>
            <person name="Shoemaker D."/>
            <person name="Keller L."/>
        </authorList>
    </citation>
    <scope>NUCLEOTIDE SEQUENCE [LARGE SCALE GENOMIC DNA]</scope>
</reference>
<sequence length="517" mass="59647">MEKKVYCVIGERCKRITFSSNNFISDVKIVRDAFIKACNNDVVLRSMINNKEIVLQKNDVDRNNKLCDIEEDDEIEDKSEVNILLFEKPSSLVIESSSPSTSFISDITQDIPIDDTYGIKILHSEPIDIKVLHTELATDLNDFTSRKIQNSPVLTEVISKESSGSIPYPAVLPSLSYDLQIKLKTDGILKAQRYFIAHWGQYLWEATNTKPTKLDYSNLARSIVAAYSELAGGRNGCEIVRVQLSTWIRNHRANMKKNQTQKRDYEGKPKSATTFASVVQTSTAPTESDITNALKELEKKFMENNASHIKRLLKITMPVRRQWIENKSNRINEIVKKYPSLQYYEMLLFEFFNMKSITEETFFEKIDVMINKQIQYFSIKEADQISQVQILERLQKELIYKKCKKRYSMLFIIKEVLCSTEDLTTSEKEAPRAVIYMTNEEIASAYIVADEIKVKIPQPTVHKVIAGLLSGYYVWHMECPKSYANILEYMEHEILSTSLKSRSTVLMKFVRDCDNLK</sequence>